<dbReference type="InterPro" id="IPR036249">
    <property type="entry name" value="Thioredoxin-like_sf"/>
</dbReference>
<keyword evidence="1 2" id="KW-0732">Signal</keyword>
<evidence type="ECO:0000259" key="3">
    <source>
        <dbReference type="PROSITE" id="PS51352"/>
    </source>
</evidence>
<dbReference type="Proteomes" id="UP001589576">
    <property type="component" value="Unassembled WGS sequence"/>
</dbReference>
<dbReference type="PROSITE" id="PS51352">
    <property type="entry name" value="THIOREDOXIN_2"/>
    <property type="match status" value="1"/>
</dbReference>
<protein>
    <submittedName>
        <fullName evidence="4">T9SS type A sorting domain-containing protein</fullName>
    </submittedName>
</protein>
<comment type="caution">
    <text evidence="4">The sequence shown here is derived from an EMBL/GenBank/DDBJ whole genome shotgun (WGS) entry which is preliminary data.</text>
</comment>
<dbReference type="RefSeq" id="WP_290285107.1">
    <property type="nucleotide sequence ID" value="NZ_JAUFQN010000019.1"/>
</dbReference>
<reference evidence="4 5" key="1">
    <citation type="submission" date="2024-09" db="EMBL/GenBank/DDBJ databases">
        <authorList>
            <person name="Sun Q."/>
            <person name="Mori K."/>
        </authorList>
    </citation>
    <scope>NUCLEOTIDE SEQUENCE [LARGE SCALE GENOMIC DNA]</scope>
    <source>
        <strain evidence="4 5">CECT 8460</strain>
    </source>
</reference>
<evidence type="ECO:0000256" key="2">
    <source>
        <dbReference type="SAM" id="SignalP"/>
    </source>
</evidence>
<sequence>MHKIISSILALVCSFGVNAQLANGSVAPNFTLTDINGTSHTLSSYINAGKKVLLEFSGIGCGASWKYKKTEAMADFYYAYGPLGSNEVVTLFIESSSHPMDYALQELNGISNPPTFGNWIEGTPFPILVTPTLDTPYNMNYLPYILAVCSNGLVQNIGQNAAANLKYFMSNSCSALTGVQNHVRVLNTETGFCGTTGSFKSNVKNYGTNNVSTMVLNLKQNGTVVSTKTFTGLIPQFANQEITFDPIVINPSAQYTVQVTSVNDVTNKVATFSSANATFHSSVQTGINLEIKVHTYGCPGNMSWRIKNSMGTTVVSGGPYTGGAPAGYCGGIYANTILTQNATLPNTPDCYTVELMDSNGYGWRNYDAYADDNPVAAGLEIISNNTTVFSKLYVGNFGSLITYENSLRVGALDIEEPETETFSIYPNPTTGLIRVESPTNFNISIYDMMGKLVLHSENVLPDSSIDMSHFQKGIYIAKVNEGSKSYLKKIVLQ</sequence>
<evidence type="ECO:0000256" key="1">
    <source>
        <dbReference type="ARBA" id="ARBA00022729"/>
    </source>
</evidence>
<feature type="signal peptide" evidence="2">
    <location>
        <begin position="1"/>
        <end position="19"/>
    </location>
</feature>
<name>A0ABV5GG60_9FLAO</name>
<organism evidence="4 5">
    <name type="scientific">Flavobacterium paronense</name>
    <dbReference type="NCBI Taxonomy" id="1392775"/>
    <lineage>
        <taxon>Bacteria</taxon>
        <taxon>Pseudomonadati</taxon>
        <taxon>Bacteroidota</taxon>
        <taxon>Flavobacteriia</taxon>
        <taxon>Flavobacteriales</taxon>
        <taxon>Flavobacteriaceae</taxon>
        <taxon>Flavobacterium</taxon>
    </lineage>
</organism>
<gene>
    <name evidence="4" type="ORF">ACFFUU_10980</name>
</gene>
<evidence type="ECO:0000313" key="5">
    <source>
        <dbReference type="Proteomes" id="UP001589576"/>
    </source>
</evidence>
<dbReference type="InterPro" id="IPR013766">
    <property type="entry name" value="Thioredoxin_domain"/>
</dbReference>
<dbReference type="Gene3D" id="3.40.30.10">
    <property type="entry name" value="Glutaredoxin"/>
    <property type="match status" value="1"/>
</dbReference>
<dbReference type="Pfam" id="PF18962">
    <property type="entry name" value="Por_Secre_tail"/>
    <property type="match status" value="1"/>
</dbReference>
<dbReference type="NCBIfam" id="TIGR04183">
    <property type="entry name" value="Por_Secre_tail"/>
    <property type="match status" value="1"/>
</dbReference>
<feature type="domain" description="Thioredoxin" evidence="3">
    <location>
        <begin position="21"/>
        <end position="162"/>
    </location>
</feature>
<dbReference type="InterPro" id="IPR026444">
    <property type="entry name" value="Secre_tail"/>
</dbReference>
<keyword evidence="5" id="KW-1185">Reference proteome</keyword>
<feature type="chain" id="PRO_5045572269" evidence="2">
    <location>
        <begin position="20"/>
        <end position="493"/>
    </location>
</feature>
<dbReference type="SUPFAM" id="SSF52833">
    <property type="entry name" value="Thioredoxin-like"/>
    <property type="match status" value="1"/>
</dbReference>
<proteinExistence type="predicted"/>
<accession>A0ABV5GG60</accession>
<evidence type="ECO:0000313" key="4">
    <source>
        <dbReference type="EMBL" id="MFB9090125.1"/>
    </source>
</evidence>
<dbReference type="EMBL" id="JBHMFB010000029">
    <property type="protein sequence ID" value="MFB9090125.1"/>
    <property type="molecule type" value="Genomic_DNA"/>
</dbReference>